<reference evidence="2 3" key="1">
    <citation type="submission" date="2016-11" db="EMBL/GenBank/DDBJ databases">
        <authorList>
            <person name="Jaros S."/>
            <person name="Januszkiewicz K."/>
            <person name="Wedrychowicz H."/>
        </authorList>
    </citation>
    <scope>NUCLEOTIDE SEQUENCE [LARGE SCALE GENOMIC DNA]</scope>
    <source>
        <strain evidence="2 3">CGMCC 4.5723</strain>
    </source>
</reference>
<evidence type="ECO:0000313" key="2">
    <source>
        <dbReference type="EMBL" id="SHK12640.1"/>
    </source>
</evidence>
<evidence type="ECO:0000313" key="3">
    <source>
        <dbReference type="Proteomes" id="UP000184452"/>
    </source>
</evidence>
<feature type="compositionally biased region" description="Basic and acidic residues" evidence="1">
    <location>
        <begin position="1"/>
        <end position="10"/>
    </location>
</feature>
<dbReference type="AlphaFoldDB" id="A0A1M6PXI7"/>
<feature type="region of interest" description="Disordered" evidence="1">
    <location>
        <begin position="1"/>
        <end position="66"/>
    </location>
</feature>
<keyword evidence="3" id="KW-1185">Reference proteome</keyword>
<evidence type="ECO:0000256" key="1">
    <source>
        <dbReference type="SAM" id="MobiDB-lite"/>
    </source>
</evidence>
<organism evidence="2 3">
    <name type="scientific">Nocardiopsis flavescens</name>
    <dbReference type="NCBI Taxonomy" id="758803"/>
    <lineage>
        <taxon>Bacteria</taxon>
        <taxon>Bacillati</taxon>
        <taxon>Actinomycetota</taxon>
        <taxon>Actinomycetes</taxon>
        <taxon>Streptosporangiales</taxon>
        <taxon>Nocardiopsidaceae</taxon>
        <taxon>Nocardiopsis</taxon>
    </lineage>
</organism>
<feature type="compositionally biased region" description="Basic and acidic residues" evidence="1">
    <location>
        <begin position="20"/>
        <end position="51"/>
    </location>
</feature>
<accession>A0A1M6PXI7</accession>
<gene>
    <name evidence="2" type="ORF">SAMN05421803_11412</name>
</gene>
<sequence>MGTRERDGTGRHRRAPRATAPRDPRRGLGHDTAHPPREARTRTARPHDGRTAPRAGALPTKEDTHV</sequence>
<protein>
    <submittedName>
        <fullName evidence="2">Uncharacterized protein</fullName>
    </submittedName>
</protein>
<dbReference type="EMBL" id="FQZK01000014">
    <property type="protein sequence ID" value="SHK12640.1"/>
    <property type="molecule type" value="Genomic_DNA"/>
</dbReference>
<proteinExistence type="predicted"/>
<dbReference type="STRING" id="758803.SAMN05421803_11412"/>
<dbReference type="Proteomes" id="UP000184452">
    <property type="component" value="Unassembled WGS sequence"/>
</dbReference>
<name>A0A1M6PXI7_9ACTN</name>